<gene>
    <name evidence="2" type="ORF">AMTR_s00038p00174740</name>
</gene>
<evidence type="ECO:0000256" key="1">
    <source>
        <dbReference type="SAM" id="MobiDB-lite"/>
    </source>
</evidence>
<dbReference type="EMBL" id="KI392532">
    <property type="protein sequence ID" value="ERN14615.1"/>
    <property type="molecule type" value="Genomic_DNA"/>
</dbReference>
<evidence type="ECO:0000313" key="3">
    <source>
        <dbReference type="Proteomes" id="UP000017836"/>
    </source>
</evidence>
<evidence type="ECO:0000313" key="2">
    <source>
        <dbReference type="EMBL" id="ERN14615.1"/>
    </source>
</evidence>
<dbReference type="Gramene" id="ERN14615">
    <property type="protein sequence ID" value="ERN14615"/>
    <property type="gene ID" value="AMTR_s00038p00174740"/>
</dbReference>
<name>U5CXF0_AMBTC</name>
<organism evidence="2 3">
    <name type="scientific">Amborella trichopoda</name>
    <dbReference type="NCBI Taxonomy" id="13333"/>
    <lineage>
        <taxon>Eukaryota</taxon>
        <taxon>Viridiplantae</taxon>
        <taxon>Streptophyta</taxon>
        <taxon>Embryophyta</taxon>
        <taxon>Tracheophyta</taxon>
        <taxon>Spermatophyta</taxon>
        <taxon>Magnoliopsida</taxon>
        <taxon>Amborellales</taxon>
        <taxon>Amborellaceae</taxon>
        <taxon>Amborella</taxon>
    </lineage>
</organism>
<feature type="region of interest" description="Disordered" evidence="1">
    <location>
        <begin position="25"/>
        <end position="55"/>
    </location>
</feature>
<accession>U5CXF0</accession>
<sequence>MAAEREEQHLGGLVADLSIMGLVHGDAMPHQNEDNLEVTPPSKVSNQSTGEEDDDKHVVIGGILSLSRGTNYVTGVSLSSHMYSDEVMIQSVFPLEHATSSAPADISPPSQLTLEAENLHNHMRVLIRCNTI</sequence>
<protein>
    <submittedName>
        <fullName evidence="2">Uncharacterized protein</fullName>
    </submittedName>
</protein>
<keyword evidence="3" id="KW-1185">Reference proteome</keyword>
<dbReference type="HOGENOM" id="CLU_1919889_0_0_1"/>
<reference evidence="3" key="1">
    <citation type="journal article" date="2013" name="Science">
        <title>The Amborella genome and the evolution of flowering plants.</title>
        <authorList>
            <consortium name="Amborella Genome Project"/>
        </authorList>
    </citation>
    <scope>NUCLEOTIDE SEQUENCE [LARGE SCALE GENOMIC DNA]</scope>
</reference>
<dbReference type="AlphaFoldDB" id="U5CXF0"/>
<proteinExistence type="predicted"/>
<dbReference type="Proteomes" id="UP000017836">
    <property type="component" value="Unassembled WGS sequence"/>
</dbReference>